<gene>
    <name evidence="1" type="primary">RIMS3</name>
</gene>
<dbReference type="ChiTaRS" id="RIMS3">
    <property type="organism name" value="human"/>
</dbReference>
<dbReference type="OrthoDB" id="420032at2759"/>
<reference evidence="1" key="1">
    <citation type="journal article" date="2013" name="PLoS ONE">
        <title>Direct detection of alternative open reading frames translation products in human significantly expands the proteome.</title>
        <authorList>
            <person name="Vanderperre B."/>
            <person name="Lucier J.-F."/>
            <person name="Motard J."/>
            <person name="Tremblay G."/>
            <person name="Vanderperre S."/>
            <person name="Wisztorski M."/>
            <person name="Salzet M."/>
            <person name="Boisvert F.-M."/>
            <person name="Roucou X."/>
        </authorList>
    </citation>
    <scope>NUCLEOTIDE SEQUENCE</scope>
</reference>
<evidence type="ECO:0000313" key="1">
    <source>
        <dbReference type="EMBL" id="CCQ43458.1"/>
    </source>
</evidence>
<name>L8EAQ2_HUMAN</name>
<sequence>MELFVIPPPLVRRGSLCIWQRQEWPCSDVGLWAGTVMDDSERLSLYFCSVHSVPLSS</sequence>
<protein>
    <submittedName>
        <fullName evidence="1">Alternative protein RIMS3</fullName>
    </submittedName>
</protein>
<dbReference type="EMBL" id="HF583961">
    <property type="protein sequence ID" value="CCQ43458.1"/>
    <property type="molecule type" value="Genomic_DNA"/>
</dbReference>
<accession>L8EAQ2</accession>
<proteinExistence type="predicted"/>
<dbReference type="AlphaFoldDB" id="L8EAQ2"/>
<organism evidence="1">
    <name type="scientific">Homo sapiens</name>
    <name type="common">Human</name>
    <dbReference type="NCBI Taxonomy" id="9606"/>
    <lineage>
        <taxon>Eukaryota</taxon>
        <taxon>Metazoa</taxon>
        <taxon>Chordata</taxon>
        <taxon>Craniata</taxon>
        <taxon>Vertebrata</taxon>
        <taxon>Euteleostomi</taxon>
        <taxon>Mammalia</taxon>
        <taxon>Eutheria</taxon>
        <taxon>Euarchontoglires</taxon>
        <taxon>Primates</taxon>
        <taxon>Haplorrhini</taxon>
        <taxon>Catarrhini</taxon>
        <taxon>Hominidae</taxon>
        <taxon>Homo</taxon>
    </lineage>
</organism>